<dbReference type="SUPFAM" id="SSF53067">
    <property type="entry name" value="Actin-like ATPase domain"/>
    <property type="match status" value="2"/>
</dbReference>
<evidence type="ECO:0000256" key="3">
    <source>
        <dbReference type="ARBA" id="ARBA00022777"/>
    </source>
</evidence>
<dbReference type="GO" id="GO:0016301">
    <property type="term" value="F:kinase activity"/>
    <property type="evidence" value="ECO:0007669"/>
    <property type="project" value="UniProtKB-KW"/>
</dbReference>
<keyword evidence="3 5" id="KW-0418">Kinase</keyword>
<keyword evidence="2" id="KW-0808">Transferase</keyword>
<comment type="caution">
    <text evidence="5">The sequence shown here is derived from an EMBL/GenBank/DDBJ whole genome shotgun (WGS) entry which is preliminary data.</text>
</comment>
<dbReference type="InterPro" id="IPR018485">
    <property type="entry name" value="FGGY_C"/>
</dbReference>
<reference evidence="5 6" key="1">
    <citation type="submission" date="2018-02" db="EMBL/GenBank/DDBJ databases">
        <authorList>
            <person name="Moore K."/>
            <person name="Momper L."/>
        </authorList>
    </citation>
    <scope>NUCLEOTIDE SEQUENCE [LARGE SCALE GENOMIC DNA]</scope>
    <source>
        <strain evidence="5 6">CCALA 015</strain>
    </source>
</reference>
<sequence>MSALYLGVDLGSSGLRLAVLADAGAPGGEPDAPVLALQAPYPGRFEEPEAWRQGLIQLLAAVPEQIRRRVTALAVDGTSGTLLACGPGGRLLLPPLAAALPYHQACPEQAGAIATLLAAEAGAGAAEDGAWADHPAASSSGSLARALRLLALAREAGLAQGLLLRHQADWLMGWLLDDWRWGEEGNNARLGWDLQQGRWLPGVAEGLGAGALPSIRSSGRRLGALAAETAATLGLPADCQVVAGGTDANAAVLAADPQEGDGIAVLGTTLVLKQFVAAPLAGAGLSNHRVGGRWLAGGASNAGAGILRRFFDDAQIAELSRQMTPDRPTGLALRPLSRRGERFPVDDPELEPILEPRPASDARYLQALLEGLTAIEVAGWRRLRQLGAPELRRVISVGGGARNSQWRALRARALGVPVLNRPKRTAALGMALLARASSRMGADSLLPRP</sequence>
<dbReference type="RefSeq" id="WP_106221936.1">
    <property type="nucleotide sequence ID" value="NZ_PVWP01000007.1"/>
</dbReference>
<dbReference type="PANTHER" id="PTHR10196:SF80">
    <property type="entry name" value="D-RIBULOSE KINASE"/>
    <property type="match status" value="1"/>
</dbReference>
<evidence type="ECO:0000313" key="5">
    <source>
        <dbReference type="EMBL" id="PSB37079.1"/>
    </source>
</evidence>
<reference evidence="5 6" key="2">
    <citation type="submission" date="2018-03" db="EMBL/GenBank/DDBJ databases">
        <title>The ancient ancestry and fast evolution of plastids.</title>
        <authorList>
            <person name="Moore K.R."/>
            <person name="Magnabosco C."/>
            <person name="Momper L."/>
            <person name="Gold D.A."/>
            <person name="Bosak T."/>
            <person name="Fournier G.P."/>
        </authorList>
    </citation>
    <scope>NUCLEOTIDE SEQUENCE [LARGE SCALE GENOMIC DNA]</scope>
    <source>
        <strain evidence="5 6">CCALA 015</strain>
    </source>
</reference>
<evidence type="ECO:0000259" key="4">
    <source>
        <dbReference type="Pfam" id="PF02782"/>
    </source>
</evidence>
<feature type="domain" description="Carbohydrate kinase FGGY C-terminal" evidence="4">
    <location>
        <begin position="287"/>
        <end position="435"/>
    </location>
</feature>
<organism evidence="5 6">
    <name type="scientific">Aphanothece cf. minutissima CCALA 015</name>
    <dbReference type="NCBI Taxonomy" id="2107695"/>
    <lineage>
        <taxon>Bacteria</taxon>
        <taxon>Bacillati</taxon>
        <taxon>Cyanobacteriota</taxon>
        <taxon>Cyanophyceae</taxon>
        <taxon>Oscillatoriophycideae</taxon>
        <taxon>Chroococcales</taxon>
        <taxon>Aphanothecaceae</taxon>
        <taxon>Aphanothece</taxon>
    </lineage>
</organism>
<dbReference type="EMBL" id="PVWP01000007">
    <property type="protein sequence ID" value="PSB37079.1"/>
    <property type="molecule type" value="Genomic_DNA"/>
</dbReference>
<name>A0ABX5F965_9CHRO</name>
<gene>
    <name evidence="5" type="ORF">C7B81_11785</name>
</gene>
<evidence type="ECO:0000256" key="1">
    <source>
        <dbReference type="ARBA" id="ARBA00009156"/>
    </source>
</evidence>
<keyword evidence="6" id="KW-1185">Reference proteome</keyword>
<proteinExistence type="inferred from homology"/>
<dbReference type="PANTHER" id="PTHR10196">
    <property type="entry name" value="SUGAR KINASE"/>
    <property type="match status" value="1"/>
</dbReference>
<dbReference type="InterPro" id="IPR043129">
    <property type="entry name" value="ATPase_NBD"/>
</dbReference>
<dbReference type="Gene3D" id="3.30.420.40">
    <property type="match status" value="2"/>
</dbReference>
<accession>A0ABX5F965</accession>
<dbReference type="Proteomes" id="UP000238218">
    <property type="component" value="Unassembled WGS sequence"/>
</dbReference>
<protein>
    <submittedName>
        <fullName evidence="5">Sugar kinase</fullName>
    </submittedName>
</protein>
<dbReference type="Pfam" id="PF02782">
    <property type="entry name" value="FGGY_C"/>
    <property type="match status" value="1"/>
</dbReference>
<evidence type="ECO:0000256" key="2">
    <source>
        <dbReference type="ARBA" id="ARBA00022679"/>
    </source>
</evidence>
<evidence type="ECO:0000313" key="6">
    <source>
        <dbReference type="Proteomes" id="UP000238218"/>
    </source>
</evidence>
<comment type="similarity">
    <text evidence="1">Belongs to the FGGY kinase family.</text>
</comment>